<feature type="region of interest" description="Disordered" evidence="1">
    <location>
        <begin position="1"/>
        <end position="39"/>
    </location>
</feature>
<proteinExistence type="predicted"/>
<sequence>MLASSSISIGSLPERESAWTTSYAPSSRKASTSAAPMPPLAPMTTALVPFALIGRSATGPRHQPARLLRVEADEAVAFAEIDRDDADAGGQAPGDRRPIFLAGETSPAKANIAGRSGASGKSRKRSAFSFASAGEIFINSDRRFCVRCDAAAASVAASEPKRGRVEPKSGSGVS</sequence>
<name>A0A2A2K6I9_9BILA</name>
<dbReference type="Proteomes" id="UP000218231">
    <property type="component" value="Unassembled WGS sequence"/>
</dbReference>
<feature type="region of interest" description="Disordered" evidence="1">
    <location>
        <begin position="82"/>
        <end position="125"/>
    </location>
</feature>
<feature type="compositionally biased region" description="Polar residues" evidence="1">
    <location>
        <begin position="18"/>
        <end position="29"/>
    </location>
</feature>
<keyword evidence="3" id="KW-1185">Reference proteome</keyword>
<organism evidence="2 3">
    <name type="scientific">Diploscapter pachys</name>
    <dbReference type="NCBI Taxonomy" id="2018661"/>
    <lineage>
        <taxon>Eukaryota</taxon>
        <taxon>Metazoa</taxon>
        <taxon>Ecdysozoa</taxon>
        <taxon>Nematoda</taxon>
        <taxon>Chromadorea</taxon>
        <taxon>Rhabditida</taxon>
        <taxon>Rhabditina</taxon>
        <taxon>Rhabditomorpha</taxon>
        <taxon>Rhabditoidea</taxon>
        <taxon>Rhabditidae</taxon>
        <taxon>Diploscapter</taxon>
    </lineage>
</organism>
<accession>A0A2A2K6I9</accession>
<gene>
    <name evidence="2" type="ORF">WR25_12154</name>
</gene>
<dbReference type="EMBL" id="LIAE01009511">
    <property type="protein sequence ID" value="PAV69419.1"/>
    <property type="molecule type" value="Genomic_DNA"/>
</dbReference>
<dbReference type="AlphaFoldDB" id="A0A2A2K6I9"/>
<evidence type="ECO:0000313" key="3">
    <source>
        <dbReference type="Proteomes" id="UP000218231"/>
    </source>
</evidence>
<protein>
    <submittedName>
        <fullName evidence="2">Uncharacterized protein</fullName>
    </submittedName>
</protein>
<evidence type="ECO:0000313" key="2">
    <source>
        <dbReference type="EMBL" id="PAV69419.1"/>
    </source>
</evidence>
<evidence type="ECO:0000256" key="1">
    <source>
        <dbReference type="SAM" id="MobiDB-lite"/>
    </source>
</evidence>
<reference evidence="2 3" key="1">
    <citation type="journal article" date="2017" name="Curr. Biol.">
        <title>Genome architecture and evolution of a unichromosomal asexual nematode.</title>
        <authorList>
            <person name="Fradin H."/>
            <person name="Zegar C."/>
            <person name="Gutwein M."/>
            <person name="Lucas J."/>
            <person name="Kovtun M."/>
            <person name="Corcoran D."/>
            <person name="Baugh L.R."/>
            <person name="Kiontke K."/>
            <person name="Gunsalus K."/>
            <person name="Fitch D.H."/>
            <person name="Piano F."/>
        </authorList>
    </citation>
    <scope>NUCLEOTIDE SEQUENCE [LARGE SCALE GENOMIC DNA]</scope>
    <source>
        <strain evidence="2">PF1309</strain>
    </source>
</reference>
<comment type="caution">
    <text evidence="2">The sequence shown here is derived from an EMBL/GenBank/DDBJ whole genome shotgun (WGS) entry which is preliminary data.</text>
</comment>